<dbReference type="GO" id="GO:0005509">
    <property type="term" value="F:calcium ion binding"/>
    <property type="evidence" value="ECO:0007669"/>
    <property type="project" value="InterPro"/>
</dbReference>
<dbReference type="Gene3D" id="2.60.40.60">
    <property type="entry name" value="Cadherins"/>
    <property type="match status" value="1"/>
</dbReference>
<keyword evidence="7" id="KW-1185">Reference proteome</keyword>
<organism evidence="6 7">
    <name type="scientific">Artemia franciscana</name>
    <name type="common">Brine shrimp</name>
    <name type="synonym">Artemia sanfranciscana</name>
    <dbReference type="NCBI Taxonomy" id="6661"/>
    <lineage>
        <taxon>Eukaryota</taxon>
        <taxon>Metazoa</taxon>
        <taxon>Ecdysozoa</taxon>
        <taxon>Arthropoda</taxon>
        <taxon>Crustacea</taxon>
        <taxon>Branchiopoda</taxon>
        <taxon>Anostraca</taxon>
        <taxon>Artemiidae</taxon>
        <taxon>Artemia</taxon>
    </lineage>
</organism>
<dbReference type="Proteomes" id="UP001187531">
    <property type="component" value="Unassembled WGS sequence"/>
</dbReference>
<dbReference type="PANTHER" id="PTHR24026">
    <property type="entry name" value="FAT ATYPICAL CADHERIN-RELATED"/>
    <property type="match status" value="1"/>
</dbReference>
<proteinExistence type="predicted"/>
<dbReference type="InterPro" id="IPR020894">
    <property type="entry name" value="Cadherin_CS"/>
</dbReference>
<dbReference type="PANTHER" id="PTHR24026:SF126">
    <property type="entry name" value="PROTOCADHERIN FAT 4"/>
    <property type="match status" value="1"/>
</dbReference>
<comment type="caution">
    <text evidence="6">The sequence shown here is derived from an EMBL/GenBank/DDBJ whole genome shotgun (WGS) entry which is preliminary data.</text>
</comment>
<accession>A0AA88I0Q1</accession>
<evidence type="ECO:0000313" key="7">
    <source>
        <dbReference type="Proteomes" id="UP001187531"/>
    </source>
</evidence>
<evidence type="ECO:0008006" key="8">
    <source>
        <dbReference type="Google" id="ProtNLM"/>
    </source>
</evidence>
<dbReference type="GO" id="GO:0007155">
    <property type="term" value="P:cell adhesion"/>
    <property type="evidence" value="ECO:0007669"/>
    <property type="project" value="UniProtKB-KW"/>
</dbReference>
<keyword evidence="2 5" id="KW-0812">Transmembrane</keyword>
<dbReference type="EMBL" id="JAVRJZ010000014">
    <property type="protein sequence ID" value="KAK2713257.1"/>
    <property type="molecule type" value="Genomic_DNA"/>
</dbReference>
<feature type="transmembrane region" description="Helical" evidence="5">
    <location>
        <begin position="109"/>
        <end position="129"/>
    </location>
</feature>
<evidence type="ECO:0000256" key="5">
    <source>
        <dbReference type="SAM" id="Phobius"/>
    </source>
</evidence>
<dbReference type="InterPro" id="IPR015919">
    <property type="entry name" value="Cadherin-like_sf"/>
</dbReference>
<sequence>MWHMGPDDLDYLLEQCDTTAIIIINIRDVNDNAPRFLSFSYEGIISEAAPVEAVVYAASSSKGRFLNLGSPLILETDDDDSGVNAQITYEILDSLAKAYFTIDPSTGLLLNYILHLNFALLIFSFAINLEYRKL</sequence>
<comment type="subcellular location">
    <subcellularLocation>
        <location evidence="1">Membrane</location>
    </subcellularLocation>
</comment>
<evidence type="ECO:0000256" key="2">
    <source>
        <dbReference type="ARBA" id="ARBA00022692"/>
    </source>
</evidence>
<gene>
    <name evidence="6" type="ORF">QYM36_009207</name>
</gene>
<reference evidence="6" key="1">
    <citation type="submission" date="2023-07" db="EMBL/GenBank/DDBJ databases">
        <title>Chromosome-level genome assembly of Artemia franciscana.</title>
        <authorList>
            <person name="Jo E."/>
        </authorList>
    </citation>
    <scope>NUCLEOTIDE SEQUENCE</scope>
    <source>
        <tissue evidence="6">Whole body</tissue>
    </source>
</reference>
<dbReference type="GO" id="GO:0005886">
    <property type="term" value="C:plasma membrane"/>
    <property type="evidence" value="ECO:0007669"/>
    <property type="project" value="UniProtKB-SubCell"/>
</dbReference>
<evidence type="ECO:0000256" key="4">
    <source>
        <dbReference type="ARBA" id="ARBA00023136"/>
    </source>
</evidence>
<protein>
    <recommendedName>
        <fullName evidence="8">Cadherin domain-containing protein</fullName>
    </recommendedName>
</protein>
<evidence type="ECO:0000313" key="6">
    <source>
        <dbReference type="EMBL" id="KAK2713257.1"/>
    </source>
</evidence>
<evidence type="ECO:0000256" key="3">
    <source>
        <dbReference type="ARBA" id="ARBA00022989"/>
    </source>
</evidence>
<dbReference type="AlphaFoldDB" id="A0AA88I0Q1"/>
<dbReference type="PROSITE" id="PS00232">
    <property type="entry name" value="CADHERIN_1"/>
    <property type="match status" value="1"/>
</dbReference>
<dbReference type="SUPFAM" id="SSF49313">
    <property type="entry name" value="Cadherin-like"/>
    <property type="match status" value="1"/>
</dbReference>
<dbReference type="CDD" id="cd11304">
    <property type="entry name" value="Cadherin_repeat"/>
    <property type="match status" value="1"/>
</dbReference>
<keyword evidence="4 5" id="KW-0472">Membrane</keyword>
<name>A0AA88I0Q1_ARTSF</name>
<evidence type="ECO:0000256" key="1">
    <source>
        <dbReference type="ARBA" id="ARBA00004370"/>
    </source>
</evidence>
<keyword evidence="3 5" id="KW-1133">Transmembrane helix</keyword>